<organism evidence="1">
    <name type="scientific">Rhizophora mucronata</name>
    <name type="common">Asiatic mangrove</name>
    <dbReference type="NCBI Taxonomy" id="61149"/>
    <lineage>
        <taxon>Eukaryota</taxon>
        <taxon>Viridiplantae</taxon>
        <taxon>Streptophyta</taxon>
        <taxon>Embryophyta</taxon>
        <taxon>Tracheophyta</taxon>
        <taxon>Spermatophyta</taxon>
        <taxon>Magnoliopsida</taxon>
        <taxon>eudicotyledons</taxon>
        <taxon>Gunneridae</taxon>
        <taxon>Pentapetalae</taxon>
        <taxon>rosids</taxon>
        <taxon>fabids</taxon>
        <taxon>Malpighiales</taxon>
        <taxon>Rhizophoraceae</taxon>
        <taxon>Rhizophora</taxon>
    </lineage>
</organism>
<dbReference type="EMBL" id="GGEC01063772">
    <property type="protein sequence ID" value="MBX44256.1"/>
    <property type="molecule type" value="Transcribed_RNA"/>
</dbReference>
<evidence type="ECO:0000313" key="1">
    <source>
        <dbReference type="EMBL" id="MBX44256.1"/>
    </source>
</evidence>
<name>A0A2P2NP37_RHIMU</name>
<accession>A0A2P2NP37</accession>
<dbReference type="AlphaFoldDB" id="A0A2P2NP37"/>
<sequence length="25" mass="2742">MAGLCCKDGHFVFVLSLNVNCVLRC</sequence>
<protein>
    <submittedName>
        <fullName evidence="1">Uncharacterized protein</fullName>
    </submittedName>
</protein>
<proteinExistence type="predicted"/>
<reference evidence="1" key="1">
    <citation type="submission" date="2018-02" db="EMBL/GenBank/DDBJ databases">
        <title>Rhizophora mucronata_Transcriptome.</title>
        <authorList>
            <person name="Meera S.P."/>
            <person name="Sreeshan A."/>
            <person name="Augustine A."/>
        </authorList>
    </citation>
    <scope>NUCLEOTIDE SEQUENCE</scope>
    <source>
        <tissue evidence="1">Leaf</tissue>
    </source>
</reference>